<keyword evidence="3" id="KW-0813">Transport</keyword>
<feature type="signal peptide" evidence="6">
    <location>
        <begin position="1"/>
        <end position="27"/>
    </location>
</feature>
<name>M2WGK0_9MICC</name>
<organism evidence="8 9">
    <name type="scientific">Kocuria palustris PEL</name>
    <dbReference type="NCBI Taxonomy" id="1236550"/>
    <lineage>
        <taxon>Bacteria</taxon>
        <taxon>Bacillati</taxon>
        <taxon>Actinomycetota</taxon>
        <taxon>Actinomycetes</taxon>
        <taxon>Micrococcales</taxon>
        <taxon>Micrococcaceae</taxon>
        <taxon>Kocuria</taxon>
    </lineage>
</organism>
<dbReference type="InterPro" id="IPR002491">
    <property type="entry name" value="ABC_transptr_periplasmic_BD"/>
</dbReference>
<dbReference type="RefSeq" id="WP_006213447.1">
    <property type="nucleotide sequence ID" value="NZ_ANHZ02000002.1"/>
</dbReference>
<dbReference type="GO" id="GO:0030288">
    <property type="term" value="C:outer membrane-bounded periplasmic space"/>
    <property type="evidence" value="ECO:0007669"/>
    <property type="project" value="TreeGrafter"/>
</dbReference>
<feature type="chain" id="PRO_5038914664" evidence="6">
    <location>
        <begin position="28"/>
        <end position="334"/>
    </location>
</feature>
<evidence type="ECO:0000256" key="4">
    <source>
        <dbReference type="ARBA" id="ARBA00022729"/>
    </source>
</evidence>
<evidence type="ECO:0000256" key="6">
    <source>
        <dbReference type="SAM" id="SignalP"/>
    </source>
</evidence>
<gene>
    <name evidence="8" type="ORF">C884_01066</name>
</gene>
<comment type="caution">
    <text evidence="8">The sequence shown here is derived from an EMBL/GenBank/DDBJ whole genome shotgun (WGS) entry which is preliminary data.</text>
</comment>
<dbReference type="PROSITE" id="PS50983">
    <property type="entry name" value="FE_B12_PBP"/>
    <property type="match status" value="1"/>
</dbReference>
<keyword evidence="4 6" id="KW-0732">Signal</keyword>
<evidence type="ECO:0000256" key="3">
    <source>
        <dbReference type="ARBA" id="ARBA00022448"/>
    </source>
</evidence>
<dbReference type="SUPFAM" id="SSF53807">
    <property type="entry name" value="Helical backbone' metal receptor"/>
    <property type="match status" value="1"/>
</dbReference>
<dbReference type="Pfam" id="PF01497">
    <property type="entry name" value="Peripla_BP_2"/>
    <property type="match status" value="1"/>
</dbReference>
<evidence type="ECO:0000256" key="2">
    <source>
        <dbReference type="ARBA" id="ARBA00008814"/>
    </source>
</evidence>
<comment type="similarity">
    <text evidence="2">Belongs to the bacterial solute-binding protein 8 family.</text>
</comment>
<reference evidence="8 9" key="1">
    <citation type="journal article" date="2014" name="Genome Announc.">
        <title>Draft Genome Sequence of Kocuria palustris PEL.</title>
        <authorList>
            <person name="Sharma G."/>
            <person name="Khatri I."/>
            <person name="Subramanian S."/>
        </authorList>
    </citation>
    <scope>NUCLEOTIDE SEQUENCE [LARGE SCALE GENOMIC DNA]</scope>
    <source>
        <strain evidence="8 9">PEL</strain>
    </source>
</reference>
<dbReference type="GO" id="GO:1901678">
    <property type="term" value="P:iron coordination entity transport"/>
    <property type="evidence" value="ECO:0007669"/>
    <property type="project" value="UniProtKB-ARBA"/>
</dbReference>
<comment type="subcellular location">
    <subcellularLocation>
        <location evidence="1">Cell envelope</location>
    </subcellularLocation>
</comment>
<evidence type="ECO:0000259" key="7">
    <source>
        <dbReference type="PROSITE" id="PS50983"/>
    </source>
</evidence>
<evidence type="ECO:0000256" key="5">
    <source>
        <dbReference type="SAM" id="MobiDB-lite"/>
    </source>
</evidence>
<dbReference type="AlphaFoldDB" id="M2WGK0"/>
<dbReference type="PANTHER" id="PTHR30532:SF28">
    <property type="entry name" value="PETROBACTIN-BINDING PROTEIN YCLQ"/>
    <property type="match status" value="1"/>
</dbReference>
<evidence type="ECO:0000256" key="1">
    <source>
        <dbReference type="ARBA" id="ARBA00004196"/>
    </source>
</evidence>
<evidence type="ECO:0000313" key="8">
    <source>
        <dbReference type="EMBL" id="EME37692.1"/>
    </source>
</evidence>
<dbReference type="STRING" id="71999.KPaMU14_09625"/>
<sequence>MPAPSRRSGAALAALPLALALALGLTACGGSGDSDSQSSSGETDSIEVEDNFGTETVALPPQNVVATDNRTFETLCEWDVELAAAPKPLLPETVECWQGDDVVDIGNHREPDLEAIAGVEPSLVVNGQRFGDYHDQIAELVPDAAIVEFEPREGEDFFEELKRQTSAIGEIFDKTSEADSLNGGLDDAAQRVSDSYQEGDTVMAVNVSGGEIGYIAPGVGRTFGPLFDEFGFTPALEVEGASDDHQGDDISVEAIADSDPDWIVVLDRDAGVSSEEGATPAAEVIEQSEALQDVTAVKEGNIYYAPADTYTNEGIQTYTEIFNGLADAFESKSS</sequence>
<feature type="compositionally biased region" description="Low complexity" evidence="5">
    <location>
        <begin position="33"/>
        <end position="43"/>
    </location>
</feature>
<accession>M2WGK0</accession>
<dbReference type="InterPro" id="IPR051313">
    <property type="entry name" value="Bact_iron-sidero_bind"/>
</dbReference>
<feature type="region of interest" description="Disordered" evidence="5">
    <location>
        <begin position="28"/>
        <end position="47"/>
    </location>
</feature>
<proteinExistence type="inferred from homology"/>
<dbReference type="EMBL" id="ANHZ02000002">
    <property type="protein sequence ID" value="EME37692.1"/>
    <property type="molecule type" value="Genomic_DNA"/>
</dbReference>
<protein>
    <submittedName>
        <fullName evidence="8">Petrobactin ABC transporter, periplasmic binding protein</fullName>
    </submittedName>
</protein>
<dbReference type="PROSITE" id="PS51257">
    <property type="entry name" value="PROKAR_LIPOPROTEIN"/>
    <property type="match status" value="1"/>
</dbReference>
<keyword evidence="9" id="KW-1185">Reference proteome</keyword>
<dbReference type="PANTHER" id="PTHR30532">
    <property type="entry name" value="IRON III DICITRATE-BINDING PERIPLASMIC PROTEIN"/>
    <property type="match status" value="1"/>
</dbReference>
<dbReference type="Gene3D" id="3.40.50.1980">
    <property type="entry name" value="Nitrogenase molybdenum iron protein domain"/>
    <property type="match status" value="2"/>
</dbReference>
<feature type="domain" description="Fe/B12 periplasmic-binding" evidence="7">
    <location>
        <begin position="63"/>
        <end position="333"/>
    </location>
</feature>
<dbReference type="Proteomes" id="UP000009877">
    <property type="component" value="Unassembled WGS sequence"/>
</dbReference>
<evidence type="ECO:0000313" key="9">
    <source>
        <dbReference type="Proteomes" id="UP000009877"/>
    </source>
</evidence>